<dbReference type="STRING" id="1280950.HJO_11462"/>
<protein>
    <recommendedName>
        <fullName evidence="4">Lipoprotein</fullName>
    </recommendedName>
</protein>
<dbReference type="EMBL" id="ARYK01000005">
    <property type="protein sequence ID" value="KCZ91732.1"/>
    <property type="molecule type" value="Genomic_DNA"/>
</dbReference>
<evidence type="ECO:0000313" key="2">
    <source>
        <dbReference type="EMBL" id="KCZ91732.1"/>
    </source>
</evidence>
<evidence type="ECO:0000313" key="3">
    <source>
        <dbReference type="Proteomes" id="UP000025171"/>
    </source>
</evidence>
<dbReference type="PROSITE" id="PS51257">
    <property type="entry name" value="PROKAR_LIPOPROTEIN"/>
    <property type="match status" value="1"/>
</dbReference>
<accession>A0A059FM93</accession>
<proteinExistence type="predicted"/>
<name>A0A059FM93_9PROT</name>
<dbReference type="AlphaFoldDB" id="A0A059FM93"/>
<evidence type="ECO:0000256" key="1">
    <source>
        <dbReference type="SAM" id="SignalP"/>
    </source>
</evidence>
<gene>
    <name evidence="2" type="ORF">HJO_11462</name>
</gene>
<feature type="signal peptide" evidence="1">
    <location>
        <begin position="1"/>
        <end position="19"/>
    </location>
</feature>
<evidence type="ECO:0008006" key="4">
    <source>
        <dbReference type="Google" id="ProtNLM"/>
    </source>
</evidence>
<dbReference type="Proteomes" id="UP000025171">
    <property type="component" value="Unassembled WGS sequence"/>
</dbReference>
<comment type="caution">
    <text evidence="2">The sequence shown here is derived from an EMBL/GenBank/DDBJ whole genome shotgun (WGS) entry which is preliminary data.</text>
</comment>
<dbReference type="RefSeq" id="WP_035616997.1">
    <property type="nucleotide sequence ID" value="NZ_ARYK01000005.1"/>
</dbReference>
<sequence length="201" mass="21647">MRHQAPCAIVLLGALAACATAPPATPPQRHVIAVGSSTPATDLDTCINDAFTRMAGGWHMRFDASLPDGTVTHSDGHLQVRPVAGDRWIILRPNHVGDYVPYSEITNYGDGQLESVRLDAVSTTIFQERYTACHPPDASGRFKYVSTLLEAMPGGAPLRVTRTGWGTADHHYSIDVMESADGTGQYALRTRAGERESPPGH</sequence>
<organism evidence="2 3">
    <name type="scientific">Hyphomonas johnsonii MHS-2</name>
    <dbReference type="NCBI Taxonomy" id="1280950"/>
    <lineage>
        <taxon>Bacteria</taxon>
        <taxon>Pseudomonadati</taxon>
        <taxon>Pseudomonadota</taxon>
        <taxon>Alphaproteobacteria</taxon>
        <taxon>Hyphomonadales</taxon>
        <taxon>Hyphomonadaceae</taxon>
        <taxon>Hyphomonas</taxon>
    </lineage>
</organism>
<keyword evidence="1" id="KW-0732">Signal</keyword>
<reference evidence="2 3" key="1">
    <citation type="journal article" date="2014" name="Antonie Van Leeuwenhoek">
        <title>Hyphomonas beringensis sp. nov. and Hyphomonas chukchiensis sp. nov., isolated from surface seawater of the Bering Sea and Chukchi Sea.</title>
        <authorList>
            <person name="Li C."/>
            <person name="Lai Q."/>
            <person name="Li G."/>
            <person name="Dong C."/>
            <person name="Wang J."/>
            <person name="Liao Y."/>
            <person name="Shao Z."/>
        </authorList>
    </citation>
    <scope>NUCLEOTIDE SEQUENCE [LARGE SCALE GENOMIC DNA]</scope>
    <source>
        <strain evidence="2 3">MHS-2</strain>
    </source>
</reference>
<feature type="chain" id="PRO_5001577541" description="Lipoprotein" evidence="1">
    <location>
        <begin position="20"/>
        <end position="201"/>
    </location>
</feature>
<keyword evidence="3" id="KW-1185">Reference proteome</keyword>
<dbReference type="PATRIC" id="fig|1280950.3.peg.2296"/>